<proteinExistence type="predicted"/>
<protein>
    <submittedName>
        <fullName evidence="1">Uncharacterized protein</fullName>
    </submittedName>
</protein>
<dbReference type="AlphaFoldDB" id="A0A9Q6S8U8"/>
<dbReference type="EMBL" id="CP015960">
    <property type="protein sequence ID" value="QLB67077.1"/>
    <property type="molecule type" value="Genomic_DNA"/>
</dbReference>
<dbReference type="Proteomes" id="UP000509548">
    <property type="component" value="Plasmid unnamed"/>
</dbReference>
<sequence length="83" mass="9570">MFFDEINAGCFELFDAWCERRAARPLRHLLRAWPLTNGLTDDWGELHEALRALRVDCRTEISEAERISVDELIGAIAVTVLQR</sequence>
<reference evidence="1 2" key="1">
    <citation type="journal article" date="2014" name="Genome Announc.">
        <title>Draft Genome Sequence of the Haloacid-Degrading Burkholderia caribensis Strain MBA4.</title>
        <authorList>
            <person name="Pan Y."/>
            <person name="Kong K.F."/>
            <person name="Tsang J.S."/>
        </authorList>
    </citation>
    <scope>NUCLEOTIDE SEQUENCE [LARGE SCALE GENOMIC DNA]</scope>
    <source>
        <strain evidence="1 2">852011</strain>
    </source>
</reference>
<keyword evidence="1" id="KW-0614">Plasmid</keyword>
<geneLocation type="plasmid" evidence="2"/>
<accession>A0A9Q6S8U8</accession>
<gene>
    <name evidence="1" type="ORF">A9O66_31810</name>
</gene>
<organism evidence="1 2">
    <name type="scientific">Paraburkholderia caribensis</name>
    <dbReference type="NCBI Taxonomy" id="75105"/>
    <lineage>
        <taxon>Bacteria</taxon>
        <taxon>Pseudomonadati</taxon>
        <taxon>Pseudomonadota</taxon>
        <taxon>Betaproteobacteria</taxon>
        <taxon>Burkholderiales</taxon>
        <taxon>Burkholderiaceae</taxon>
        <taxon>Paraburkholderia</taxon>
    </lineage>
</organism>
<name>A0A9Q6S8U8_9BURK</name>
<evidence type="ECO:0000313" key="1">
    <source>
        <dbReference type="EMBL" id="QLB67077.1"/>
    </source>
</evidence>
<evidence type="ECO:0000313" key="2">
    <source>
        <dbReference type="Proteomes" id="UP000509548"/>
    </source>
</evidence>